<evidence type="ECO:0000313" key="6">
    <source>
        <dbReference type="EMBL" id="KAL1561775.1"/>
    </source>
</evidence>
<evidence type="ECO:0000256" key="4">
    <source>
        <dbReference type="SAM" id="MobiDB-lite"/>
    </source>
</evidence>
<dbReference type="PANTHER" id="PTHR32258:SF6">
    <property type="entry name" value="PROTEIN NETWORKED 1A"/>
    <property type="match status" value="1"/>
</dbReference>
<feature type="coiled-coil region" evidence="3">
    <location>
        <begin position="712"/>
        <end position="788"/>
    </location>
</feature>
<comment type="caution">
    <text evidence="6">The sequence shown here is derived from an EMBL/GenBank/DDBJ whole genome shotgun (WGS) entry which is preliminary data.</text>
</comment>
<feature type="domain" description="NAB" evidence="5">
    <location>
        <begin position="13"/>
        <end position="93"/>
    </location>
</feature>
<evidence type="ECO:0000313" key="7">
    <source>
        <dbReference type="Proteomes" id="UP001567538"/>
    </source>
</evidence>
<accession>A0ABD1HZ71</accession>
<protein>
    <submittedName>
        <fullName evidence="6">Protein NETWORKED 1A-like isoform X2</fullName>
    </submittedName>
</protein>
<feature type="coiled-coil region" evidence="3">
    <location>
        <begin position="966"/>
        <end position="1031"/>
    </location>
</feature>
<organism evidence="6 7">
    <name type="scientific">Salvia divinorum</name>
    <name type="common">Maria pastora</name>
    <name type="synonym">Diviner's sage</name>
    <dbReference type="NCBI Taxonomy" id="28513"/>
    <lineage>
        <taxon>Eukaryota</taxon>
        <taxon>Viridiplantae</taxon>
        <taxon>Streptophyta</taxon>
        <taxon>Embryophyta</taxon>
        <taxon>Tracheophyta</taxon>
        <taxon>Spermatophyta</taxon>
        <taxon>Magnoliopsida</taxon>
        <taxon>eudicotyledons</taxon>
        <taxon>Gunneridae</taxon>
        <taxon>Pentapetalae</taxon>
        <taxon>asterids</taxon>
        <taxon>lamiids</taxon>
        <taxon>Lamiales</taxon>
        <taxon>Lamiaceae</taxon>
        <taxon>Nepetoideae</taxon>
        <taxon>Mentheae</taxon>
        <taxon>Salviinae</taxon>
        <taxon>Salvia</taxon>
        <taxon>Salvia subgen. Calosphace</taxon>
    </lineage>
</organism>
<dbReference type="InterPro" id="IPR011684">
    <property type="entry name" value="NAB"/>
</dbReference>
<dbReference type="Pfam" id="PF07765">
    <property type="entry name" value="KIP1"/>
    <property type="match status" value="1"/>
</dbReference>
<feature type="coiled-coil region" evidence="3">
    <location>
        <begin position="233"/>
        <end position="260"/>
    </location>
</feature>
<feature type="region of interest" description="Disordered" evidence="4">
    <location>
        <begin position="1447"/>
        <end position="1502"/>
    </location>
</feature>
<evidence type="ECO:0000256" key="1">
    <source>
        <dbReference type="ARBA" id="ARBA00023054"/>
    </source>
</evidence>
<evidence type="ECO:0000256" key="3">
    <source>
        <dbReference type="SAM" id="Coils"/>
    </source>
</evidence>
<dbReference type="Proteomes" id="UP001567538">
    <property type="component" value="Unassembled WGS sequence"/>
</dbReference>
<dbReference type="PROSITE" id="PS51774">
    <property type="entry name" value="NAB"/>
    <property type="match status" value="1"/>
</dbReference>
<feature type="coiled-coil region" evidence="3">
    <location>
        <begin position="1218"/>
        <end position="1273"/>
    </location>
</feature>
<name>A0ABD1HZ71_SALDI</name>
<proteinExistence type="inferred from homology"/>
<comment type="similarity">
    <text evidence="2">Belongs to the NET family.</text>
</comment>
<feature type="coiled-coil region" evidence="3">
    <location>
        <begin position="1323"/>
        <end position="1350"/>
    </location>
</feature>
<dbReference type="InterPro" id="IPR051861">
    <property type="entry name" value="NET_actin-binding_domain"/>
</dbReference>
<gene>
    <name evidence="6" type="ORF">AAHA92_04437</name>
</gene>
<evidence type="ECO:0000256" key="2">
    <source>
        <dbReference type="ARBA" id="ARBA00038006"/>
    </source>
</evidence>
<feature type="coiled-coil region" evidence="3">
    <location>
        <begin position="471"/>
        <end position="676"/>
    </location>
</feature>
<feature type="compositionally biased region" description="Basic and acidic residues" evidence="4">
    <location>
        <begin position="1474"/>
        <end position="1486"/>
    </location>
</feature>
<evidence type="ECO:0000259" key="5">
    <source>
        <dbReference type="PROSITE" id="PS51774"/>
    </source>
</evidence>
<dbReference type="PANTHER" id="PTHR32258">
    <property type="entry name" value="PROTEIN NETWORKED 4A"/>
    <property type="match status" value="1"/>
</dbReference>
<keyword evidence="1 3" id="KW-0175">Coiled coil</keyword>
<keyword evidence="7" id="KW-1185">Reference proteome</keyword>
<dbReference type="EMBL" id="JBEAFC010000003">
    <property type="protein sequence ID" value="KAL1561775.1"/>
    <property type="molecule type" value="Genomic_DNA"/>
</dbReference>
<reference evidence="6 7" key="1">
    <citation type="submission" date="2024-06" db="EMBL/GenBank/DDBJ databases">
        <title>A chromosome level genome sequence of Diviner's sage (Salvia divinorum).</title>
        <authorList>
            <person name="Ford S.A."/>
            <person name="Ro D.-K."/>
            <person name="Ness R.W."/>
            <person name="Phillips M.A."/>
        </authorList>
    </citation>
    <scope>NUCLEOTIDE SEQUENCE [LARGE SCALE GENOMIC DNA]</scope>
    <source>
        <strain evidence="6">SAF-2024a</strain>
        <tissue evidence="6">Leaf</tissue>
    </source>
</reference>
<sequence length="1779" mass="203092">MANLSHSESRRLYSWWWDSHNSPKNSKWLQQNITDMDGKVKCMIKLIEEDADSFARRAEMYYKKRPELMKLVEEFYRAYRALAERYNHATGELRHAHRTIAAAFLDEVPSELVDEGDVDHMLENTQVNSPSDQKESDGAMKKSGLKRLQEMFGSKETPPQDNVVQLSTENQNLKDKILSETERAGSAEIEVHGLKKALADMEVEKESILLQYQLCLKKLLEIEGQLRHAQLDSTRLNEKAGRAETEVETLKEALIQLESQKIAEMVKNEEYFEKISHLETMASRMQDDMKVLDTKTFAAESEMQTLKDQVSRLELEKEAAACRYEQYLGKISELENIISTKEDETRMLKKQADTAESEVSKLRKAIADLSKEKEASALQYKHCSETISKLERELSSAKDEVERLNHEVLIGTSKLRTTREKCTLLEMSNQALRVEADDLAKKIAMKDQLLSSKQEELKKLQSGLHDESTRHAQVEATLEALQNLHSQSQDDQRALASELKEMLRMLDDTEASKHGLEEELKKVMDENHSLSQTSFSSAVSMENMQNEILSLKEIRERLEKEVLHHMGISTSLQHEISCLKEEIERLNKSYQALVEQVEAAGLNPKCLGTSMKSLQDENSRIKEMQEEDSREKEILLKKLESLNEILKKKVTAEKSLSDLNDELETSHEKVRVLQESCQLLHGDKATLASEKACLLSQLQVITENMNSLVGQNAVLENSLSGAKVELEGLREKSKGLEEICDLLKNERSYLLSERDSLVLKHENMERRLESLDKKFTRLGEKYADLEKEKEAMHFQVEKLKVSLGEEKLERIGSQQLSETRMVGLETEIHLLREENKWKKKESEEDLEKATKAQFEISIFQKFIQDMENKNHSLIIECQKHVEASKLADKVISELESESLEQQVEGQLLLDEIGRLRSSIYQIFMALDSSPDSSPEDNGESEQILVHQIIGSVEDMKSAISKNEDEKQQLFVENSVLEALLEQLQSKGTEIELQKQHLEQDAEIMAKKLAIVNSEKEELLEMNRQLKSEVSNGYQAAFVLQAALASLCVRQGDLQTAYNALHEAHSRVKQESSCLLKKFSDLIEEKRRADQHNDDILLEFLANTNQSAMLKSFVAEKIVELRSLLEDLNNQHEVNSCLGREMNELGGTLDLQKVENLALKDAICSLECEIQEIRECNVQMKQEIASSAESLIRTKKKLFDTEMQLEATEKLNSTLFTTVAELKIDVHRSQQETEDLKKNKARLSETSSTQMKEIQSLHKVKKNLESELGLLHQEIEENVVREQTLSIELQGMNNEFELWEAEAATFCFDLQVSSVKEVLLKNKVQELTGACQNLEHKNAEKTSEIEEIKGMVCLKESEINGLKSQLSAYDPVIASLRDDVTLIEHSVLLRSNLKAAHGQETEFLEFAIPSEATSQMPSENQPLHSLQNLQKRVKVVGKLMEDLNKPVLRRRSNSKSKQEPVMGEVDYSKMQPNFSRDKHERDSKKAYPSELNVSPKLQKTKAKASEARNMMLMKDIPLDQASDNSMRKTGNTGSDDLMLELWETVEDGNRDKTIVESLSMSRKPKGRDRVYDQLLPSTDSDMEKELAVDKLKLSSRFTEPSQELNDKHILERLASDAEKLEILQVALCDLRRKLEANKKSRKSKNVDCGDVKEQLQEAEDTLVHLVDLNVQLVKNIEDCPPEELASPRLKETMKTWRVKVMEQAEKGSDRISLLELAVQKIQFVLSKVEDEGKGSNRFLRSRAVILRDFINSGRKNSGRRKKGPNCGCFKQSASINRSRY</sequence>
<feature type="coiled-coil region" evidence="3">
    <location>
        <begin position="296"/>
        <end position="407"/>
    </location>
</feature>